<dbReference type="Pfam" id="PF00210">
    <property type="entry name" value="Ferritin"/>
    <property type="match status" value="1"/>
</dbReference>
<dbReference type="InterPro" id="IPR009078">
    <property type="entry name" value="Ferritin-like_SF"/>
</dbReference>
<evidence type="ECO:0000313" key="4">
    <source>
        <dbReference type="EMBL" id="GGA05136.1"/>
    </source>
</evidence>
<dbReference type="AlphaFoldDB" id="A0A8J2TVS9"/>
<dbReference type="PANTHER" id="PTHR42932">
    <property type="entry name" value="GENERAL STRESS PROTEIN 20U"/>
    <property type="match status" value="1"/>
</dbReference>
<dbReference type="Proteomes" id="UP000616114">
    <property type="component" value="Unassembled WGS sequence"/>
</dbReference>
<dbReference type="GO" id="GO:0008199">
    <property type="term" value="F:ferric iron binding"/>
    <property type="evidence" value="ECO:0007669"/>
    <property type="project" value="InterPro"/>
</dbReference>
<dbReference type="EMBL" id="BMFY01000002">
    <property type="protein sequence ID" value="GGA05136.1"/>
    <property type="molecule type" value="Genomic_DNA"/>
</dbReference>
<dbReference type="RefSeq" id="WP_188549331.1">
    <property type="nucleotide sequence ID" value="NZ_BMFY01000002.1"/>
</dbReference>
<dbReference type="PIRSF" id="PIRSF005900">
    <property type="entry name" value="Dps"/>
    <property type="match status" value="1"/>
</dbReference>
<evidence type="ECO:0000256" key="2">
    <source>
        <dbReference type="RuleBase" id="RU003875"/>
    </source>
</evidence>
<dbReference type="SUPFAM" id="SSF47240">
    <property type="entry name" value="Ferritin-like"/>
    <property type="match status" value="1"/>
</dbReference>
<reference evidence="4" key="2">
    <citation type="submission" date="2020-09" db="EMBL/GenBank/DDBJ databases">
        <authorList>
            <person name="Sun Q."/>
            <person name="Zhou Y."/>
        </authorList>
    </citation>
    <scope>NUCLEOTIDE SEQUENCE</scope>
    <source>
        <strain evidence="4">CGMCC 1.12785</strain>
    </source>
</reference>
<organism evidence="4 5">
    <name type="scientific">Sediminivirga luteola</name>
    <dbReference type="NCBI Taxonomy" id="1774748"/>
    <lineage>
        <taxon>Bacteria</taxon>
        <taxon>Bacillati</taxon>
        <taxon>Actinomycetota</taxon>
        <taxon>Actinomycetes</taxon>
        <taxon>Micrococcales</taxon>
        <taxon>Brevibacteriaceae</taxon>
        <taxon>Sediminivirga</taxon>
    </lineage>
</organism>
<comment type="caution">
    <text evidence="4">The sequence shown here is derived from an EMBL/GenBank/DDBJ whole genome shotgun (WGS) entry which is preliminary data.</text>
</comment>
<gene>
    <name evidence="4" type="ORF">GCM10011333_04820</name>
</gene>
<evidence type="ECO:0000313" key="5">
    <source>
        <dbReference type="Proteomes" id="UP000616114"/>
    </source>
</evidence>
<reference evidence="4" key="1">
    <citation type="journal article" date="2014" name="Int. J. Syst. Evol. Microbiol.">
        <title>Complete genome sequence of Corynebacterium casei LMG S-19264T (=DSM 44701T), isolated from a smear-ripened cheese.</title>
        <authorList>
            <consortium name="US DOE Joint Genome Institute (JGI-PGF)"/>
            <person name="Walter F."/>
            <person name="Albersmeier A."/>
            <person name="Kalinowski J."/>
            <person name="Ruckert C."/>
        </authorList>
    </citation>
    <scope>NUCLEOTIDE SEQUENCE</scope>
    <source>
        <strain evidence="4">CGMCC 1.12785</strain>
    </source>
</reference>
<dbReference type="PANTHER" id="PTHR42932:SF2">
    <property type="entry name" value="DNA PROTECTION DURING STARVATION PROTEIN 1"/>
    <property type="match status" value="1"/>
</dbReference>
<dbReference type="PRINTS" id="PR01346">
    <property type="entry name" value="HELNAPAPROT"/>
</dbReference>
<keyword evidence="5" id="KW-1185">Reference proteome</keyword>
<dbReference type="InterPro" id="IPR002177">
    <property type="entry name" value="DPS_DNA-bd"/>
</dbReference>
<evidence type="ECO:0000259" key="3">
    <source>
        <dbReference type="Pfam" id="PF00210"/>
    </source>
</evidence>
<dbReference type="Gene3D" id="1.20.1260.10">
    <property type="match status" value="1"/>
</dbReference>
<dbReference type="CDD" id="cd01043">
    <property type="entry name" value="DPS"/>
    <property type="match status" value="1"/>
</dbReference>
<evidence type="ECO:0000256" key="1">
    <source>
        <dbReference type="ARBA" id="ARBA00009497"/>
    </source>
</evidence>
<feature type="domain" description="Ferritin/DPS" evidence="3">
    <location>
        <begin position="10"/>
        <end position="144"/>
    </location>
</feature>
<dbReference type="InterPro" id="IPR008331">
    <property type="entry name" value="Ferritin_DPS_dom"/>
</dbReference>
<proteinExistence type="inferred from homology"/>
<name>A0A8J2TVS9_9MICO</name>
<accession>A0A8J2TVS9</accession>
<protein>
    <submittedName>
        <fullName evidence="4">Putative starvation-induced DNA protecting protein/ferritin and Dps</fullName>
    </submittedName>
</protein>
<dbReference type="InterPro" id="IPR012347">
    <property type="entry name" value="Ferritin-like"/>
</dbReference>
<sequence length="148" mass="16256">MPAASETLSANLQRVLVNLVDLQLLGKQAHWNITGKNFRDIHLQLDEIIELARSHGDLIAERLRALEAEPDGRAATVSRDSDLPDYPDGLVDVGKTVALVVEALDAAAGSVRSIRDQVDEEDPATTDLLHAIILDLEKQRWMLSMEAV</sequence>
<comment type="similarity">
    <text evidence="1 2">Belongs to the Dps family.</text>
</comment>